<sequence>MSYYEENLLEETLEILEEHGLTENDVEWVGNKSLYFSFDHFKKIADVDYDSGYGSSKVAIDLIVVGKDWWLERHEYDGSEWWEFKSIPKKPDTYREVDVVVGGMWSDIAELNDLE</sequence>
<evidence type="ECO:0000313" key="1">
    <source>
        <dbReference type="EMBL" id="MEL3959485.1"/>
    </source>
</evidence>
<dbReference type="RefSeq" id="WP_342021121.1">
    <property type="nucleotide sequence ID" value="NZ_JBBYAK010000002.1"/>
</dbReference>
<comment type="caution">
    <text evidence="1">The sequence shown here is derived from an EMBL/GenBank/DDBJ whole genome shotgun (WGS) entry which is preliminary data.</text>
</comment>
<evidence type="ECO:0000313" key="2">
    <source>
        <dbReference type="Proteomes" id="UP001459714"/>
    </source>
</evidence>
<protein>
    <submittedName>
        <fullName evidence="1">Uncharacterized protein</fullName>
    </submittedName>
</protein>
<organism evidence="1 2">
    <name type="scientific">Caldifermentibacillus hisashii</name>
    <dbReference type="NCBI Taxonomy" id="996558"/>
    <lineage>
        <taxon>Bacteria</taxon>
        <taxon>Bacillati</taxon>
        <taxon>Bacillota</taxon>
        <taxon>Bacilli</taxon>
        <taxon>Bacillales</taxon>
        <taxon>Bacillaceae</taxon>
        <taxon>Caldifermentibacillus</taxon>
    </lineage>
</organism>
<dbReference type="Proteomes" id="UP001459714">
    <property type="component" value="Unassembled WGS sequence"/>
</dbReference>
<keyword evidence="2" id="KW-1185">Reference proteome</keyword>
<accession>A0ABU9K333</accession>
<proteinExistence type="predicted"/>
<reference evidence="1 2" key="1">
    <citation type="submission" date="2024-03" db="EMBL/GenBank/DDBJ databases">
        <title>Bacilli Hybrid Assemblies.</title>
        <authorList>
            <person name="Kovac J."/>
        </authorList>
    </citation>
    <scope>NUCLEOTIDE SEQUENCE [LARGE SCALE GENOMIC DNA]</scope>
    <source>
        <strain evidence="1 2">FSL M8-0022</strain>
    </source>
</reference>
<dbReference type="EMBL" id="JBBYAK010000002">
    <property type="protein sequence ID" value="MEL3959485.1"/>
    <property type="molecule type" value="Genomic_DNA"/>
</dbReference>
<name>A0ABU9K333_9BACI</name>
<gene>
    <name evidence="1" type="ORF">NST17_20245</name>
</gene>